<proteinExistence type="evidence at transcript level"/>
<accession>A0A1B3IJ89</accession>
<dbReference type="AlphaFoldDB" id="A0A1B3IJ89"/>
<name>A0A1B3IJ89_9SCOR</name>
<organism evidence="2">
    <name type="scientific">Hadogenes troglodytes</name>
    <dbReference type="NCBI Taxonomy" id="1577150"/>
    <lineage>
        <taxon>Eukaryota</taxon>
        <taxon>Metazoa</taxon>
        <taxon>Ecdysozoa</taxon>
        <taxon>Arthropoda</taxon>
        <taxon>Chelicerata</taxon>
        <taxon>Arachnida</taxon>
        <taxon>Scorpiones</taxon>
        <taxon>Iurida</taxon>
        <taxon>Scorpionoidea</taxon>
        <taxon>Hemiscorpiidae</taxon>
        <taxon>Hadogenes</taxon>
    </lineage>
</organism>
<protein>
    <submittedName>
        <fullName evidence="2">Venom peptide Ht339</fullName>
    </submittedName>
</protein>
<feature type="signal peptide" evidence="1">
    <location>
        <begin position="1"/>
        <end position="22"/>
    </location>
</feature>
<feature type="chain" id="PRO_5008548586" evidence="1">
    <location>
        <begin position="23"/>
        <end position="66"/>
    </location>
</feature>
<sequence>MKTAICLFAILFVICVHQPNQGFTEGRLHGMERAIFVPETDDMNMRRDTERVMEDRTPKQRPLHVV</sequence>
<keyword evidence="1" id="KW-0732">Signal</keyword>
<dbReference type="EMBL" id="KU643166">
    <property type="protein sequence ID" value="AOF40258.1"/>
    <property type="molecule type" value="mRNA"/>
</dbReference>
<reference evidence="2" key="1">
    <citation type="journal article" date="2016" name="J. Proteomics">
        <title>Transcriptomic analysis of the venom glands from the scorpion Hadogenes troglodytes revealed unique and extremely high diversity of the venom peptides.</title>
        <authorList>
            <person name="Zhong J."/>
            <person name="Zeng X.C."/>
            <person name="Zeng X."/>
            <person name="Nie Y."/>
            <person name="Zhang L."/>
            <person name="Wu S."/>
            <person name="Bao A."/>
        </authorList>
    </citation>
    <scope>NUCLEOTIDE SEQUENCE</scope>
</reference>
<evidence type="ECO:0000256" key="1">
    <source>
        <dbReference type="SAM" id="SignalP"/>
    </source>
</evidence>
<evidence type="ECO:0000313" key="2">
    <source>
        <dbReference type="EMBL" id="AOF40258.1"/>
    </source>
</evidence>